<comment type="caution">
    <text evidence="1">The sequence shown here is derived from an EMBL/GenBank/DDBJ whole genome shotgun (WGS) entry which is preliminary data.</text>
</comment>
<keyword evidence="2" id="KW-1185">Reference proteome</keyword>
<dbReference type="AlphaFoldDB" id="A0A9R1V660"/>
<reference evidence="1 2" key="1">
    <citation type="journal article" date="2017" name="Nat. Commun.">
        <title>Genome assembly with in vitro proximity ligation data and whole-genome triplication in lettuce.</title>
        <authorList>
            <person name="Reyes-Chin-Wo S."/>
            <person name="Wang Z."/>
            <person name="Yang X."/>
            <person name="Kozik A."/>
            <person name="Arikit S."/>
            <person name="Song C."/>
            <person name="Xia L."/>
            <person name="Froenicke L."/>
            <person name="Lavelle D.O."/>
            <person name="Truco M.J."/>
            <person name="Xia R."/>
            <person name="Zhu S."/>
            <person name="Xu C."/>
            <person name="Xu H."/>
            <person name="Xu X."/>
            <person name="Cox K."/>
            <person name="Korf I."/>
            <person name="Meyers B.C."/>
            <person name="Michelmore R.W."/>
        </authorList>
    </citation>
    <scope>NUCLEOTIDE SEQUENCE [LARGE SCALE GENOMIC DNA]</scope>
    <source>
        <strain evidence="2">cv. Salinas</strain>
        <tissue evidence="1">Seedlings</tissue>
    </source>
</reference>
<dbReference type="Proteomes" id="UP000235145">
    <property type="component" value="Unassembled WGS sequence"/>
</dbReference>
<sequence length="180" mass="19725">MGKCLGTGYKVLAFPVTCNHKPRIKCVRHHPFSLPRFPDQQGHYPPPSFPIVAITIEAPQPLMASPSSIALVSAYCFPVTASHFELVTLPSFFSFPFAPSATKGSLLLLRSWSQPQRAVEFMWVITCRVGVCFLAQLVSVRVCLLTVGQKIVETTMAAAMVAITLLSQAYATKWVVGFPL</sequence>
<dbReference type="EMBL" id="NBSK02000006">
    <property type="protein sequence ID" value="KAJ0200450.1"/>
    <property type="molecule type" value="Genomic_DNA"/>
</dbReference>
<evidence type="ECO:0000313" key="2">
    <source>
        <dbReference type="Proteomes" id="UP000235145"/>
    </source>
</evidence>
<organism evidence="1 2">
    <name type="scientific">Lactuca sativa</name>
    <name type="common">Garden lettuce</name>
    <dbReference type="NCBI Taxonomy" id="4236"/>
    <lineage>
        <taxon>Eukaryota</taxon>
        <taxon>Viridiplantae</taxon>
        <taxon>Streptophyta</taxon>
        <taxon>Embryophyta</taxon>
        <taxon>Tracheophyta</taxon>
        <taxon>Spermatophyta</taxon>
        <taxon>Magnoliopsida</taxon>
        <taxon>eudicotyledons</taxon>
        <taxon>Gunneridae</taxon>
        <taxon>Pentapetalae</taxon>
        <taxon>asterids</taxon>
        <taxon>campanulids</taxon>
        <taxon>Asterales</taxon>
        <taxon>Asteraceae</taxon>
        <taxon>Cichorioideae</taxon>
        <taxon>Cichorieae</taxon>
        <taxon>Lactucinae</taxon>
        <taxon>Lactuca</taxon>
    </lineage>
</organism>
<protein>
    <submittedName>
        <fullName evidence="1">Uncharacterized protein</fullName>
    </submittedName>
</protein>
<accession>A0A9R1V660</accession>
<proteinExistence type="predicted"/>
<evidence type="ECO:0000313" key="1">
    <source>
        <dbReference type="EMBL" id="KAJ0200450.1"/>
    </source>
</evidence>
<name>A0A9R1V660_LACSA</name>
<gene>
    <name evidence="1" type="ORF">LSAT_V11C600325670</name>
</gene>